<dbReference type="AlphaFoldDB" id="A0A371NF35"/>
<dbReference type="PANTHER" id="PTHR42708:SF1">
    <property type="entry name" value="GLIDING MOTILITY PROTEIN MGLA"/>
    <property type="match status" value="1"/>
</dbReference>
<dbReference type="GO" id="GO:0005525">
    <property type="term" value="F:GTP binding"/>
    <property type="evidence" value="ECO:0007669"/>
    <property type="project" value="InterPro"/>
</dbReference>
<dbReference type="Proteomes" id="UP000256864">
    <property type="component" value="Unassembled WGS sequence"/>
</dbReference>
<dbReference type="PIRSF" id="PIRSF004882">
    <property type="entry name" value="GTP_bind_MJ1339_prd"/>
    <property type="match status" value="1"/>
</dbReference>
<dbReference type="GO" id="GO:0003924">
    <property type="term" value="F:GTPase activity"/>
    <property type="evidence" value="ECO:0007669"/>
    <property type="project" value="InterPro"/>
</dbReference>
<accession>A0A371NF35</accession>
<dbReference type="PRINTS" id="PR00449">
    <property type="entry name" value="RASTRNSFRMNG"/>
</dbReference>
<dbReference type="Pfam" id="PF00009">
    <property type="entry name" value="GTP_EFTU"/>
    <property type="match status" value="1"/>
</dbReference>
<proteinExistence type="predicted"/>
<dbReference type="PANTHER" id="PTHR42708">
    <property type="entry name" value="ATP/GTP-BINDING PROTEIN-RELATED"/>
    <property type="match status" value="1"/>
</dbReference>
<comment type="caution">
    <text evidence="2">The sequence shown here is derived from an EMBL/GenBank/DDBJ whole genome shotgun (WGS) entry which is preliminary data.</text>
</comment>
<dbReference type="InterPro" id="IPR027417">
    <property type="entry name" value="P-loop_NTPase"/>
</dbReference>
<dbReference type="InterPro" id="IPR005225">
    <property type="entry name" value="Small_GTP-bd"/>
</dbReference>
<dbReference type="EMBL" id="QREL01000001">
    <property type="protein sequence ID" value="REE28598.1"/>
    <property type="molecule type" value="Genomic_DNA"/>
</dbReference>
<protein>
    <recommendedName>
        <fullName evidence="1">Tr-type G domain-containing protein</fullName>
    </recommendedName>
</protein>
<dbReference type="InterPro" id="IPR016433">
    <property type="entry name" value="Small_GTPase_MJ1339"/>
</dbReference>
<dbReference type="Gene3D" id="3.40.50.300">
    <property type="entry name" value="P-loop containing nucleotide triphosphate hydrolases"/>
    <property type="match status" value="1"/>
</dbReference>
<name>A0A371NF35_9EURY</name>
<evidence type="ECO:0000259" key="1">
    <source>
        <dbReference type="Pfam" id="PF00009"/>
    </source>
</evidence>
<keyword evidence="3" id="KW-1185">Reference proteome</keyword>
<dbReference type="InterPro" id="IPR052705">
    <property type="entry name" value="Gliding_Motility_GTPase"/>
</dbReference>
<reference evidence="2 3" key="1">
    <citation type="submission" date="2018-07" db="EMBL/GenBank/DDBJ databases">
        <title>Genomic Encyclopedia of Type Strains, Phase IV (KMG-IV): sequencing the most valuable type-strain genomes for metagenomic binning, comparative biology and taxonomic classification.</title>
        <authorList>
            <person name="Goeker M."/>
        </authorList>
    </citation>
    <scope>NUCLEOTIDE SEQUENCE [LARGE SCALE GENOMIC DNA]</scope>
    <source>
        <strain evidence="2 3">DSM 7466</strain>
    </source>
</reference>
<dbReference type="InterPro" id="IPR000795">
    <property type="entry name" value="T_Tr_GTP-bd_dom"/>
</dbReference>
<sequence length="152" mass="16878">MKKAKETKVVIFGDYDTGKTTTLEQLCDKITKVEYKGTTLALDYGNCIVNGEKIHLFATPGHERFKFMLEIISNGLDAAIIVVDNSRGVTLAEKEIMAELDEKNIPYVVFSNKQDLDDSELEIDSEVEVFPTVATEGSGLMEGLEVLLEKLN</sequence>
<evidence type="ECO:0000313" key="3">
    <source>
        <dbReference type="Proteomes" id="UP000256864"/>
    </source>
</evidence>
<dbReference type="SUPFAM" id="SSF52540">
    <property type="entry name" value="P-loop containing nucleoside triphosphate hydrolases"/>
    <property type="match status" value="1"/>
</dbReference>
<organism evidence="2 3">
    <name type="scientific">Methanothermobacter defluvii</name>
    <dbReference type="NCBI Taxonomy" id="49339"/>
    <lineage>
        <taxon>Archaea</taxon>
        <taxon>Methanobacteriati</taxon>
        <taxon>Methanobacteriota</taxon>
        <taxon>Methanomada group</taxon>
        <taxon>Methanobacteria</taxon>
        <taxon>Methanobacteriales</taxon>
        <taxon>Methanobacteriaceae</taxon>
        <taxon>Methanothermobacter</taxon>
    </lineage>
</organism>
<dbReference type="CDD" id="cd00882">
    <property type="entry name" value="Ras_like_GTPase"/>
    <property type="match status" value="1"/>
</dbReference>
<dbReference type="RefSeq" id="WP_010876403.1">
    <property type="nucleotide sequence ID" value="NZ_QREL01000001.1"/>
</dbReference>
<evidence type="ECO:0000313" key="2">
    <source>
        <dbReference type="EMBL" id="REE28598.1"/>
    </source>
</evidence>
<gene>
    <name evidence="2" type="ORF">C7452_0616</name>
</gene>
<dbReference type="GeneID" id="82297217"/>
<dbReference type="NCBIfam" id="TIGR00231">
    <property type="entry name" value="small_GTP"/>
    <property type="match status" value="1"/>
</dbReference>
<dbReference type="SMR" id="A0A371NF35"/>
<feature type="domain" description="Tr-type G" evidence="1">
    <location>
        <begin position="33"/>
        <end position="122"/>
    </location>
</feature>